<dbReference type="Pfam" id="PF00534">
    <property type="entry name" value="Glycos_transf_1"/>
    <property type="match status" value="1"/>
</dbReference>
<dbReference type="AlphaFoldDB" id="A0A3B0VL51"/>
<dbReference type="GO" id="GO:0016757">
    <property type="term" value="F:glycosyltransferase activity"/>
    <property type="evidence" value="ECO:0007669"/>
    <property type="project" value="InterPro"/>
</dbReference>
<accession>A0A3B0VL51</accession>
<name>A0A3B0VL51_9ZZZZ</name>
<dbReference type="EMBL" id="UOEX01000215">
    <property type="protein sequence ID" value="VAW37559.1"/>
    <property type="molecule type" value="Genomic_DNA"/>
</dbReference>
<protein>
    <recommendedName>
        <fullName evidence="1">Glycosyl transferase family 1 domain-containing protein</fullName>
    </recommendedName>
</protein>
<dbReference type="SUPFAM" id="SSF53756">
    <property type="entry name" value="UDP-Glycosyltransferase/glycogen phosphorylase"/>
    <property type="match status" value="1"/>
</dbReference>
<sequence>MSIIRHLLIYEPRLGGHHLTWLRYVTEDFLRAGLALTLAVDLRPDSRKLLDDKFADLADRLTIVSAYSKDKRYKGGSKMASLLLCLEESGAEEVFLTNFDEIASATLRRAAIGMMPPRTLRGKINGIYFRPRFMAECRTPGNIIKQAGFSRLSAKGWLNNIYLLDEYLLEKARNKWRRCNLNFLPDVWSGDYSHDRERARQELAVPAAKFVYLNYGIGTKRKGLHLIIKAMRNFKPSDNIFLLCAGKITSNELRAGVLELERKGLARVLNRYVTDTEEELCFSACDAVLLPYVRHFGSSGVLSRAAAAGKMVVASDEGLVARRVSEHDLGMLFNSGRASSLRETLILAARLNQSRMAKYKINTGNFASSCSRDKFSQALIQPFLCEDTAGNEICS</sequence>
<feature type="domain" description="Glycosyl transferase family 1" evidence="1">
    <location>
        <begin position="195"/>
        <end position="355"/>
    </location>
</feature>
<reference evidence="2" key="1">
    <citation type="submission" date="2018-06" db="EMBL/GenBank/DDBJ databases">
        <authorList>
            <person name="Zhirakovskaya E."/>
        </authorList>
    </citation>
    <scope>NUCLEOTIDE SEQUENCE</scope>
</reference>
<dbReference type="InterPro" id="IPR001296">
    <property type="entry name" value="Glyco_trans_1"/>
</dbReference>
<evidence type="ECO:0000313" key="2">
    <source>
        <dbReference type="EMBL" id="VAW37559.1"/>
    </source>
</evidence>
<organism evidence="2">
    <name type="scientific">hydrothermal vent metagenome</name>
    <dbReference type="NCBI Taxonomy" id="652676"/>
    <lineage>
        <taxon>unclassified sequences</taxon>
        <taxon>metagenomes</taxon>
        <taxon>ecological metagenomes</taxon>
    </lineage>
</organism>
<proteinExistence type="predicted"/>
<evidence type="ECO:0000259" key="1">
    <source>
        <dbReference type="Pfam" id="PF00534"/>
    </source>
</evidence>
<gene>
    <name evidence="2" type="ORF">MNBD_DELTA03-12</name>
</gene>
<dbReference type="Gene3D" id="3.40.50.2000">
    <property type="entry name" value="Glycogen Phosphorylase B"/>
    <property type="match status" value="1"/>
</dbReference>